<keyword evidence="2" id="KW-1185">Reference proteome</keyword>
<name>V5WNE8_9SPIO</name>
<organism evidence="1 2">
    <name type="scientific">Salinispira pacifica</name>
    <dbReference type="NCBI Taxonomy" id="1307761"/>
    <lineage>
        <taxon>Bacteria</taxon>
        <taxon>Pseudomonadati</taxon>
        <taxon>Spirochaetota</taxon>
        <taxon>Spirochaetia</taxon>
        <taxon>Spirochaetales</taxon>
        <taxon>Spirochaetaceae</taxon>
        <taxon>Salinispira</taxon>
    </lineage>
</organism>
<dbReference type="Proteomes" id="UP000018680">
    <property type="component" value="Chromosome"/>
</dbReference>
<dbReference type="EMBL" id="CP006939">
    <property type="protein sequence ID" value="AHC16506.1"/>
    <property type="molecule type" value="Genomic_DNA"/>
</dbReference>
<dbReference type="AlphaFoldDB" id="V5WNE8"/>
<sequence length="43" mass="5036">MDFQMFGENVFFVIFFGYLEAAVKVGEFRKEGEIQQIDADRRG</sequence>
<reference evidence="1 2" key="1">
    <citation type="journal article" date="2015" name="Stand. Genomic Sci.">
        <title>Complete genome sequence and description of Salinispira pacifica gen. nov., sp. nov., a novel spirochaete isolated form a hypersaline microbial mat.</title>
        <authorList>
            <person name="Ben Hania W."/>
            <person name="Joseph M."/>
            <person name="Schumann P."/>
            <person name="Bunk B."/>
            <person name="Fiebig A."/>
            <person name="Sproer C."/>
            <person name="Klenk H.P."/>
            <person name="Fardeau M.L."/>
            <person name="Spring S."/>
        </authorList>
    </citation>
    <scope>NUCLEOTIDE SEQUENCE [LARGE SCALE GENOMIC DNA]</scope>
    <source>
        <strain evidence="1 2">L21-RPul-D2</strain>
    </source>
</reference>
<proteinExistence type="predicted"/>
<dbReference type="HOGENOM" id="CLU_3239392_0_0_12"/>
<evidence type="ECO:0000313" key="1">
    <source>
        <dbReference type="EMBL" id="AHC16506.1"/>
    </source>
</evidence>
<evidence type="ECO:0000313" key="2">
    <source>
        <dbReference type="Proteomes" id="UP000018680"/>
    </source>
</evidence>
<gene>
    <name evidence="1" type="ORF">L21SP2_3166</name>
</gene>
<dbReference type="KEGG" id="slr:L21SP2_3166"/>
<accession>V5WNE8</accession>
<protein>
    <submittedName>
        <fullName evidence="1">Uncharacterized protein</fullName>
    </submittedName>
</protein>